<dbReference type="VEuPathDB" id="FungiDB:CCM_02416"/>
<dbReference type="VEuPathDB" id="FungiDB:A9K55_006502"/>
<name>A0A2H4SBG5_CORMI</name>
<evidence type="ECO:0000313" key="2">
    <source>
        <dbReference type="Proteomes" id="UP000323067"/>
    </source>
</evidence>
<dbReference type="EMBL" id="CP023323">
    <property type="protein sequence ID" value="ATY60452.1"/>
    <property type="molecule type" value="Genomic_DNA"/>
</dbReference>
<evidence type="ECO:0000313" key="1">
    <source>
        <dbReference type="EMBL" id="ATY60452.1"/>
    </source>
</evidence>
<dbReference type="Proteomes" id="UP000323067">
    <property type="component" value="Chromosome vi"/>
</dbReference>
<organism evidence="1 2">
    <name type="scientific">Cordyceps militaris</name>
    <name type="common">Caterpillar fungus</name>
    <name type="synonym">Clavaria militaris</name>
    <dbReference type="NCBI Taxonomy" id="73501"/>
    <lineage>
        <taxon>Eukaryota</taxon>
        <taxon>Fungi</taxon>
        <taxon>Dikarya</taxon>
        <taxon>Ascomycota</taxon>
        <taxon>Pezizomycotina</taxon>
        <taxon>Sordariomycetes</taxon>
        <taxon>Hypocreomycetidae</taxon>
        <taxon>Hypocreales</taxon>
        <taxon>Cordycipitaceae</taxon>
        <taxon>Cordyceps</taxon>
    </lineage>
</organism>
<sequence length="183" mass="20475">MYDHSIPKTAPRFLHEHIFFSSICLALPFPLDQLYMDSLHLELVFIATCAFPLGNSLQIHCTNQRWLSVRSGYGINPASAIATRAHCQGTLQRQSQSHRRRPIHMAAQVKSGHWLWDTRPRGPNFPPASPPIPNHSDLPIITTVRSYSRLPGSMPITALSLPPGLQTHTHPHPLPLSFSNLMA</sequence>
<proteinExistence type="predicted"/>
<dbReference type="AlphaFoldDB" id="A0A2H4SBG5"/>
<accession>A0A2H4SBG5</accession>
<gene>
    <name evidence="1" type="ORF">A9K55_006502</name>
</gene>
<protein>
    <submittedName>
        <fullName evidence="1">Uncharacterized protein</fullName>
    </submittedName>
</protein>
<reference evidence="1 2" key="1">
    <citation type="journal article" date="2017" name="BMC Genomics">
        <title>Chromosome level assembly and secondary metabolite potential of the parasitic fungus Cordyceps militaris.</title>
        <authorList>
            <person name="Kramer G.J."/>
            <person name="Nodwell J.R."/>
        </authorList>
    </citation>
    <scope>NUCLEOTIDE SEQUENCE [LARGE SCALE GENOMIC DNA]</scope>
    <source>
        <strain evidence="1 2">ATCC 34164</strain>
    </source>
</reference>